<keyword evidence="3" id="KW-1185">Reference proteome</keyword>
<organism evidence="2 3">
    <name type="scientific">Cyclobacterium xiamenense</name>
    <dbReference type="NCBI Taxonomy" id="1297121"/>
    <lineage>
        <taxon>Bacteria</taxon>
        <taxon>Pseudomonadati</taxon>
        <taxon>Bacteroidota</taxon>
        <taxon>Cytophagia</taxon>
        <taxon>Cytophagales</taxon>
        <taxon>Cyclobacteriaceae</taxon>
        <taxon>Cyclobacterium</taxon>
    </lineage>
</organism>
<dbReference type="AlphaFoldDB" id="A0A1H6UPS2"/>
<evidence type="ECO:0000313" key="2">
    <source>
        <dbReference type="EMBL" id="SEI89882.1"/>
    </source>
</evidence>
<name>A0A1H6UPS2_9BACT</name>
<keyword evidence="1" id="KW-0732">Signal</keyword>
<dbReference type="Proteomes" id="UP000199403">
    <property type="component" value="Unassembled WGS sequence"/>
</dbReference>
<reference evidence="3" key="1">
    <citation type="submission" date="2016-10" db="EMBL/GenBank/DDBJ databases">
        <authorList>
            <person name="Varghese N."/>
            <person name="Submissions S."/>
        </authorList>
    </citation>
    <scope>NUCLEOTIDE SEQUENCE [LARGE SCALE GENOMIC DNA]</scope>
    <source>
        <strain evidence="3">IBRC-M 10761</strain>
    </source>
</reference>
<feature type="signal peptide" evidence="1">
    <location>
        <begin position="1"/>
        <end position="27"/>
    </location>
</feature>
<sequence length="329" mass="37295">MNASWKRLLFFVGGLLTCLLFLHPAVAQEDIFGIERKLKGRKSENELGNVFRNMVSNFSFELTTGAGYQQKLFDFASETPGAYAISGNPEGALDPAAGDTLAFRSAGNLSFPLAVGVRVNVFDFLTFGAGYGRETGRISPLTASGYTFEFQDQAYTYDKLFGTVGLILWDAGKRGSFLRWRYRNYSENNIYMQSELKQRARQIYPWRFILEGEFGSLFLRRSPDPNLTAPDPYYGLAARLEYDFSEYTKVFVRPAVEFRPFTYTNPAIPESQSLRQQVYALQVGVALNLPGTKRCKVGGCRVVMKHLHNGVEYRGSSIWHRQHRKVGQW</sequence>
<dbReference type="STRING" id="1416801.SAMN05192553_101757"/>
<dbReference type="EMBL" id="FNZH01000001">
    <property type="protein sequence ID" value="SEI89882.1"/>
    <property type="molecule type" value="Genomic_DNA"/>
</dbReference>
<feature type="chain" id="PRO_5011519518" evidence="1">
    <location>
        <begin position="28"/>
        <end position="329"/>
    </location>
</feature>
<evidence type="ECO:0000256" key="1">
    <source>
        <dbReference type="SAM" id="SignalP"/>
    </source>
</evidence>
<proteinExistence type="predicted"/>
<accession>A0A1H6UPS2</accession>
<gene>
    <name evidence="2" type="ORF">SAMN05192553_101757</name>
</gene>
<dbReference type="RefSeq" id="WP_241684905.1">
    <property type="nucleotide sequence ID" value="NZ_FNZH01000001.1"/>
</dbReference>
<evidence type="ECO:0000313" key="3">
    <source>
        <dbReference type="Proteomes" id="UP000199403"/>
    </source>
</evidence>
<protein>
    <submittedName>
        <fullName evidence="2">Uncharacterized protein</fullName>
    </submittedName>
</protein>